<name>A0ABP0NZR1_9DINO</name>
<feature type="region of interest" description="Disordered" evidence="2">
    <location>
        <begin position="325"/>
        <end position="349"/>
    </location>
</feature>
<reference evidence="3 4" key="1">
    <citation type="submission" date="2024-02" db="EMBL/GenBank/DDBJ databases">
        <authorList>
            <person name="Chen Y."/>
            <person name="Shah S."/>
            <person name="Dougan E. K."/>
            <person name="Thang M."/>
            <person name="Chan C."/>
        </authorList>
    </citation>
    <scope>NUCLEOTIDE SEQUENCE [LARGE SCALE GENOMIC DNA]</scope>
</reference>
<feature type="coiled-coil region" evidence="1">
    <location>
        <begin position="350"/>
        <end position="377"/>
    </location>
</feature>
<comment type="caution">
    <text evidence="3">The sequence shown here is derived from an EMBL/GenBank/DDBJ whole genome shotgun (WGS) entry which is preliminary data.</text>
</comment>
<gene>
    <name evidence="3" type="ORF">SCF082_LOCUS34643</name>
</gene>
<feature type="compositionally biased region" description="Low complexity" evidence="2">
    <location>
        <begin position="338"/>
        <end position="349"/>
    </location>
</feature>
<organism evidence="3 4">
    <name type="scientific">Durusdinium trenchii</name>
    <dbReference type="NCBI Taxonomy" id="1381693"/>
    <lineage>
        <taxon>Eukaryota</taxon>
        <taxon>Sar</taxon>
        <taxon>Alveolata</taxon>
        <taxon>Dinophyceae</taxon>
        <taxon>Suessiales</taxon>
        <taxon>Symbiodiniaceae</taxon>
        <taxon>Durusdinium</taxon>
    </lineage>
</organism>
<evidence type="ECO:0000313" key="4">
    <source>
        <dbReference type="Proteomes" id="UP001642464"/>
    </source>
</evidence>
<sequence>MARTVLSPSPATVAQQLSDLLQCFPAAAIGGVQWKTLLQKYEERHSTRLDLNALGHASPLAATTTLLWEVLRIVDSEDGDNPVVAVEDSVALATRIQRALRIEHANAHQLGMEMGTRTEAVQNEKDVFSAQAWECRLLAITLSGRVEVEVLKGCCATFFVSTARSMRTRSPVDPVDPEPDGDGLGRCAVNGTVRRRSLEEGQKAILVSQLKPLLQRNWHNTFDEASFGYLTEEGSSVKMRKMKHLLQAKFGRERMLEPALLRWRGQRLAWGGRSSRQMQDALEHELELVPSKRHNDLLLRLTPGPMTSGPVSVAMTPVPGCPNILPEDEAAEASPDWSSRASTGSTMSSAVHEVDELAALRAENEKLRSRNIALESTIRDQDCPYPVPISDWPRRIGIGAHGPGRKATVQCEALPENLFDNPFEPPPQVWHSASASPTASTVAHSGFGSEVGTPMGSGCVTPVQLAPAGVPAGCPAQIGWGYLSQWKTP</sequence>
<keyword evidence="4" id="KW-1185">Reference proteome</keyword>
<proteinExistence type="predicted"/>
<evidence type="ECO:0000313" key="3">
    <source>
        <dbReference type="EMBL" id="CAK9069021.1"/>
    </source>
</evidence>
<keyword evidence="1" id="KW-0175">Coiled coil</keyword>
<dbReference type="Proteomes" id="UP001642464">
    <property type="component" value="Unassembled WGS sequence"/>
</dbReference>
<accession>A0ABP0NZR1</accession>
<protein>
    <submittedName>
        <fullName evidence="3">Uncharacterized protein</fullName>
    </submittedName>
</protein>
<evidence type="ECO:0000256" key="1">
    <source>
        <dbReference type="SAM" id="Coils"/>
    </source>
</evidence>
<dbReference type="EMBL" id="CAXAMM010031990">
    <property type="protein sequence ID" value="CAK9069021.1"/>
    <property type="molecule type" value="Genomic_DNA"/>
</dbReference>
<evidence type="ECO:0000256" key="2">
    <source>
        <dbReference type="SAM" id="MobiDB-lite"/>
    </source>
</evidence>